<dbReference type="EMBL" id="JBBJCI010000154">
    <property type="protein sequence ID" value="KAK7241729.1"/>
    <property type="molecule type" value="Genomic_DNA"/>
</dbReference>
<dbReference type="InterPro" id="IPR043926">
    <property type="entry name" value="ABCG_dom"/>
</dbReference>
<name>A0ABR1FZN0_AURAN</name>
<keyword evidence="2" id="KW-0813">Transport</keyword>
<evidence type="ECO:0000256" key="4">
    <source>
        <dbReference type="ARBA" id="ARBA00022741"/>
    </source>
</evidence>
<feature type="transmembrane region" description="Helical" evidence="8">
    <location>
        <begin position="1125"/>
        <end position="1150"/>
    </location>
</feature>
<feature type="transmembrane region" description="Helical" evidence="8">
    <location>
        <begin position="1328"/>
        <end position="1350"/>
    </location>
</feature>
<feature type="transmembrane region" description="Helical" evidence="8">
    <location>
        <begin position="469"/>
        <end position="493"/>
    </location>
</feature>
<evidence type="ECO:0000256" key="1">
    <source>
        <dbReference type="ARBA" id="ARBA00004141"/>
    </source>
</evidence>
<dbReference type="InterPro" id="IPR050352">
    <property type="entry name" value="ABCG_transporters"/>
</dbReference>
<comment type="subcellular location">
    <subcellularLocation>
        <location evidence="1">Membrane</location>
        <topology evidence="1">Multi-pass membrane protein</topology>
    </subcellularLocation>
</comment>
<feature type="domain" description="ABC transporter" evidence="9">
    <location>
        <begin position="36"/>
        <end position="292"/>
    </location>
</feature>
<dbReference type="InterPro" id="IPR027417">
    <property type="entry name" value="P-loop_NTPase"/>
</dbReference>
<organism evidence="10 11">
    <name type="scientific">Aureococcus anophagefferens</name>
    <name type="common">Harmful bloom alga</name>
    <dbReference type="NCBI Taxonomy" id="44056"/>
    <lineage>
        <taxon>Eukaryota</taxon>
        <taxon>Sar</taxon>
        <taxon>Stramenopiles</taxon>
        <taxon>Ochrophyta</taxon>
        <taxon>Pelagophyceae</taxon>
        <taxon>Pelagomonadales</taxon>
        <taxon>Pelagomonadaceae</taxon>
        <taxon>Aureococcus</taxon>
    </lineage>
</organism>
<dbReference type="InterPro" id="IPR003593">
    <property type="entry name" value="AAA+_ATPase"/>
</dbReference>
<dbReference type="Pfam" id="PF00005">
    <property type="entry name" value="ABC_tran"/>
    <property type="match status" value="2"/>
</dbReference>
<feature type="transmembrane region" description="Helical" evidence="8">
    <location>
        <begin position="1171"/>
        <end position="1193"/>
    </location>
</feature>
<keyword evidence="7 8" id="KW-0472">Membrane</keyword>
<evidence type="ECO:0000313" key="11">
    <source>
        <dbReference type="Proteomes" id="UP001363151"/>
    </source>
</evidence>
<feature type="transmembrane region" description="Helical" evidence="8">
    <location>
        <begin position="630"/>
        <end position="650"/>
    </location>
</feature>
<accession>A0ABR1FZN0</accession>
<feature type="transmembrane region" description="Helical" evidence="8">
    <location>
        <begin position="425"/>
        <end position="448"/>
    </location>
</feature>
<keyword evidence="11" id="KW-1185">Reference proteome</keyword>
<sequence>MQFLAPIPGCDDPSRAASAMEEAQPLLDGKEALGDLVAEDVGVRANSVQILKNITCTWRCGQLSAIMGGSGAGKTTLLTCLIGDLAEECVQGKVGFGAAALTVAERRRACALVPQDDIMPTTLSPRMILTFAAALKGVKDIDGRVNALLRDLGLEGCADTIVGEFGEGVGISGGQRKRCSIGMELVDEAGSILCCDEPTSGLDSSLTESIVDVLSGVAKGLSCAKAGGDVEGGKAASFGRRKVVVATIHQPSWTTIAKFDCLTLLASGSIIYHGPTTPMLAHFFAAPVSGPSSAPSAAATSLYNGGASSPVGWPYPMDNPIDEIMRRVKTEDGARHAVAAWKGRNKAASSASILRAPEPGAVPPDAYGASAFSQTLILLRRFMIDFTRNKARVRVFVMRPVVAVIFGAIFWQIGENMARADAPVVLGLACIVMMNTALQAMGATVLQVPRMKALIRREHRNGLYGVGPWFAAFASSTLILDFIGLIPFTAIIYPMGHLAGHPKNVLIFFIAVYACVVNSSMIGVAGGAMCKDFVTVIQMYMPVTFLQILLMGFLIPKSDLPPALLPLYYANPIQYAFSILAINELHGVTFSDGDDCDAIDDSLDDEDVTCYATGDKFLASYDLHYDQMTTDFFCILAILGGFTAMAFLSLRAAVKECQTANAEKAEAYAVPCDETCKAYCGAPGASSTMTVLPSDYNPIRPSASAGKLAGRSISSPDMLRDVAVARELAPDLSALEVDVAVSSATVREKVVLQGVTATWKGGKCGAVMGGSGAGKSTLMTSLIGDVGATTGRRVAAGRITLGHARAPPAARRASSCLVPQDDVMFESLTPRQILTFAGRLRGIDAGAIDAEVEDKLALLSLAKCADTKIFESSSGRGVSGGERKRCSIGMELIRPEGQRGARFAVLAADEPTTGLDSARAEEVTGTLRRVAKATGAVVVATIHQPSMRILELSFDTITLLQTGRLVYHGPVSSIVDYFSANLSWAPAANENPVDTYMNLLRLEPERDAPKTGTAVAVWRASVLFRADFAESSAKPTDAEREAVAAFLSPPPACPAWPALEALSSARYGADYASQFYLLFLRNCADAASNPYTIFAFLAVRFVLGVAFGCFWWRDGRTPIHAADTATLNSLFFLTLTCASGSAMVQTIIFVPDMKNLLRREVQNGLFAFGPWVASQILFMTIFHGLGAFCLVVPEVYLIDARANFFGRYVLCVFLGPLMFMFLGLFVGALERSSDFEPSRQKCVSLLTFMVLFCGLIIPYPELQQWCRPIYKADPFSKLYNAVLIAFWRGIDFDADCADDLVSEGICYNTGAEYLQSLDVHADQYLENVLTFLVPIGLLAAGSVVGLYRVAYY</sequence>
<dbReference type="InterPro" id="IPR013525">
    <property type="entry name" value="ABC2_TM"/>
</dbReference>
<feature type="transmembrane region" description="Helical" evidence="8">
    <location>
        <begin position="505"/>
        <end position="526"/>
    </location>
</feature>
<dbReference type="Pfam" id="PF01061">
    <property type="entry name" value="ABC2_membrane"/>
    <property type="match status" value="2"/>
</dbReference>
<evidence type="ECO:0000256" key="7">
    <source>
        <dbReference type="ARBA" id="ARBA00023136"/>
    </source>
</evidence>
<dbReference type="Proteomes" id="UP001363151">
    <property type="component" value="Unassembled WGS sequence"/>
</dbReference>
<evidence type="ECO:0000256" key="5">
    <source>
        <dbReference type="ARBA" id="ARBA00022840"/>
    </source>
</evidence>
<keyword evidence="5" id="KW-0067">ATP-binding</keyword>
<dbReference type="PANTHER" id="PTHR48041">
    <property type="entry name" value="ABC TRANSPORTER G FAMILY MEMBER 28"/>
    <property type="match status" value="1"/>
</dbReference>
<feature type="transmembrane region" description="Helical" evidence="8">
    <location>
        <begin position="1241"/>
        <end position="1259"/>
    </location>
</feature>
<dbReference type="PROSITE" id="PS50893">
    <property type="entry name" value="ABC_TRANSPORTER_2"/>
    <property type="match status" value="2"/>
</dbReference>
<feature type="transmembrane region" description="Helical" evidence="8">
    <location>
        <begin position="533"/>
        <end position="555"/>
    </location>
</feature>
<keyword evidence="4" id="KW-0547">Nucleotide-binding</keyword>
<evidence type="ECO:0000256" key="8">
    <source>
        <dbReference type="SAM" id="Phobius"/>
    </source>
</evidence>
<feature type="transmembrane region" description="Helical" evidence="8">
    <location>
        <begin position="396"/>
        <end position="413"/>
    </location>
</feature>
<evidence type="ECO:0000256" key="2">
    <source>
        <dbReference type="ARBA" id="ARBA00022448"/>
    </source>
</evidence>
<evidence type="ECO:0000259" key="9">
    <source>
        <dbReference type="PROSITE" id="PS50893"/>
    </source>
</evidence>
<protein>
    <submittedName>
        <fullName evidence="10">ABC transporter</fullName>
    </submittedName>
</protein>
<dbReference type="Gene3D" id="3.40.50.300">
    <property type="entry name" value="P-loop containing nucleotide triphosphate hydrolases"/>
    <property type="match status" value="2"/>
</dbReference>
<keyword evidence="6 8" id="KW-1133">Transmembrane helix</keyword>
<proteinExistence type="predicted"/>
<keyword evidence="3 8" id="KW-0812">Transmembrane</keyword>
<dbReference type="InterPro" id="IPR003439">
    <property type="entry name" value="ABC_transporter-like_ATP-bd"/>
</dbReference>
<gene>
    <name evidence="10" type="ORF">SO694_0015207</name>
</gene>
<evidence type="ECO:0000256" key="6">
    <source>
        <dbReference type="ARBA" id="ARBA00022989"/>
    </source>
</evidence>
<dbReference type="Pfam" id="PF19055">
    <property type="entry name" value="ABC2_membrane_7"/>
    <property type="match status" value="1"/>
</dbReference>
<evidence type="ECO:0000256" key="3">
    <source>
        <dbReference type="ARBA" id="ARBA00022692"/>
    </source>
</evidence>
<feature type="transmembrane region" description="Helical" evidence="8">
    <location>
        <begin position="1091"/>
        <end position="1113"/>
    </location>
</feature>
<feature type="transmembrane region" description="Helical" evidence="8">
    <location>
        <begin position="1205"/>
        <end position="1229"/>
    </location>
</feature>
<comment type="caution">
    <text evidence="10">The sequence shown here is derived from an EMBL/GenBank/DDBJ whole genome shotgun (WGS) entry which is preliminary data.</text>
</comment>
<evidence type="ECO:0000313" key="10">
    <source>
        <dbReference type="EMBL" id="KAK7241729.1"/>
    </source>
</evidence>
<dbReference type="SMART" id="SM00382">
    <property type="entry name" value="AAA"/>
    <property type="match status" value="2"/>
</dbReference>
<feature type="domain" description="ABC transporter" evidence="9">
    <location>
        <begin position="735"/>
        <end position="987"/>
    </location>
</feature>
<reference evidence="10 11" key="1">
    <citation type="submission" date="2024-03" db="EMBL/GenBank/DDBJ databases">
        <title>Aureococcus anophagefferens CCMP1851 and Kratosvirus quantuckense: Draft genome of a second virus-susceptible host strain in the model system.</title>
        <authorList>
            <person name="Chase E."/>
            <person name="Truchon A.R."/>
            <person name="Schepens W."/>
            <person name="Wilhelm S.W."/>
        </authorList>
    </citation>
    <scope>NUCLEOTIDE SEQUENCE [LARGE SCALE GENOMIC DNA]</scope>
    <source>
        <strain evidence="10 11">CCMP1851</strain>
    </source>
</reference>
<dbReference type="SUPFAM" id="SSF52540">
    <property type="entry name" value="P-loop containing nucleoside triphosphate hydrolases"/>
    <property type="match status" value="2"/>
</dbReference>
<dbReference type="PANTHER" id="PTHR48041:SF139">
    <property type="entry name" value="PROTEIN SCARLET"/>
    <property type="match status" value="1"/>
</dbReference>